<dbReference type="Proteomes" id="UP000012283">
    <property type="component" value="Unassembled WGS sequence"/>
</dbReference>
<dbReference type="STRING" id="1308866.J416_11917"/>
<accession>N4WAA8</accession>
<sequence length="53" mass="6258">MLDFIKRLFTTQKCAVCNNKPVDPTYYYNDNGEKVPVCFTCVTYAERRAFRKV</sequence>
<evidence type="ECO:0000313" key="2">
    <source>
        <dbReference type="Proteomes" id="UP000012283"/>
    </source>
</evidence>
<evidence type="ECO:0000313" key="1">
    <source>
        <dbReference type="EMBL" id="ENH96209.1"/>
    </source>
</evidence>
<name>N4WAA8_9BACI</name>
<dbReference type="RefSeq" id="WP_003471960.1">
    <property type="nucleotide sequence ID" value="NZ_APML01000055.1"/>
</dbReference>
<dbReference type="AlphaFoldDB" id="N4WAA8"/>
<reference evidence="1 2" key="1">
    <citation type="submission" date="2013-03" db="EMBL/GenBank/DDBJ databases">
        <title>Draft genome sequence of Gracibacillus halophilus YIM-C55.5, a moderately halophilic and thermophilic organism from the Xiaochaidamu salt lake.</title>
        <authorList>
            <person name="Sugumar T."/>
            <person name="Polireddy D.R."/>
            <person name="Antony A."/>
            <person name="Madhava Y.R."/>
            <person name="Sivakumar N."/>
        </authorList>
    </citation>
    <scope>NUCLEOTIDE SEQUENCE [LARGE SCALE GENOMIC DNA]</scope>
    <source>
        <strain evidence="1 2">YIM-C55.5</strain>
    </source>
</reference>
<keyword evidence="2" id="KW-1185">Reference proteome</keyword>
<dbReference type="PATRIC" id="fig|1308866.3.peg.2410"/>
<gene>
    <name evidence="1" type="ORF">J416_11917</name>
</gene>
<organism evidence="1 2">
    <name type="scientific">Gracilibacillus halophilus YIM-C55.5</name>
    <dbReference type="NCBI Taxonomy" id="1308866"/>
    <lineage>
        <taxon>Bacteria</taxon>
        <taxon>Bacillati</taxon>
        <taxon>Bacillota</taxon>
        <taxon>Bacilli</taxon>
        <taxon>Bacillales</taxon>
        <taxon>Bacillaceae</taxon>
        <taxon>Gracilibacillus</taxon>
    </lineage>
</organism>
<protein>
    <submittedName>
        <fullName evidence="1">Uncharacterized protein</fullName>
    </submittedName>
</protein>
<comment type="caution">
    <text evidence="1">The sequence shown here is derived from an EMBL/GenBank/DDBJ whole genome shotgun (WGS) entry which is preliminary data.</text>
</comment>
<dbReference type="eggNOG" id="ENOG50308PD">
    <property type="taxonomic scope" value="Bacteria"/>
</dbReference>
<proteinExistence type="predicted"/>
<dbReference type="EMBL" id="APML01000055">
    <property type="protein sequence ID" value="ENH96209.1"/>
    <property type="molecule type" value="Genomic_DNA"/>
</dbReference>